<evidence type="ECO:0000313" key="2">
    <source>
        <dbReference type="EMBL" id="MQL77099.1"/>
    </source>
</evidence>
<evidence type="ECO:0000313" key="3">
    <source>
        <dbReference type="Proteomes" id="UP000652761"/>
    </source>
</evidence>
<protein>
    <submittedName>
        <fullName evidence="2">Uncharacterized protein</fullName>
    </submittedName>
</protein>
<gene>
    <name evidence="2" type="ORF">Taro_009508</name>
</gene>
<name>A0A843UA51_COLES</name>
<feature type="transmembrane region" description="Helical" evidence="1">
    <location>
        <begin position="145"/>
        <end position="166"/>
    </location>
</feature>
<keyword evidence="1" id="KW-0812">Transmembrane</keyword>
<keyword evidence="3" id="KW-1185">Reference proteome</keyword>
<evidence type="ECO:0000256" key="1">
    <source>
        <dbReference type="SAM" id="Phobius"/>
    </source>
</evidence>
<feature type="transmembrane region" description="Helical" evidence="1">
    <location>
        <begin position="213"/>
        <end position="234"/>
    </location>
</feature>
<sequence>MSPIRATPWRGCSPNECAKASGSSRSVRLPCKFRVRAAVCCSCCCVVYMVSVVTRCVHVVVARFALDSLAVIFPVWRTVAGKSRCSVCCVASLVESCDTCLWLLSAWRWLVVSSGEVLPESFSVGSSGSEDCSVLISAVAVLPQGLRYAIVLAGAFWLCVLVKVLPKIALCHFWRRFFPGLSYVRQLLALLVEVLPKAASCVCLGVVDQDVVPLTVCLAIVLASVLSQMVVLCWRRWAFRLWDTCASLSFVVVPLPLWGGCFALSSVVLWVSDATVILVVMSVCVAFLSRPAFPSHLVVATGQRVATAFCRFGHLMPVRVVGEEKGRAWCRGVVDLAWSEEEVVNRREGPYWGSFFVKGLACPRDLLVGNTTGYLAEFSDRSGSAWFLLCVPRLFTQCLALEALCRSEVVSVAWDPHPQEPLREVSGLRLCSSRQPVGRTLELRGKRGLDSGAESFVELSWEVRRRAAAWPSCGVACIVCSLVVLSRSSGEVRGESRLESEEGVDGTATRCPSLHGGYSLAVPSFRGRCWSGLVRTRASGGFHSVCSRFRSPVLGCQSVVASTCVASRPRGVFGVVLFVDPRPRGGLRWPCL</sequence>
<proteinExistence type="predicted"/>
<dbReference type="AlphaFoldDB" id="A0A843UA51"/>
<dbReference type="EMBL" id="NMUH01000331">
    <property type="protein sequence ID" value="MQL77099.1"/>
    <property type="molecule type" value="Genomic_DNA"/>
</dbReference>
<organism evidence="2 3">
    <name type="scientific">Colocasia esculenta</name>
    <name type="common">Wild taro</name>
    <name type="synonym">Arum esculentum</name>
    <dbReference type="NCBI Taxonomy" id="4460"/>
    <lineage>
        <taxon>Eukaryota</taxon>
        <taxon>Viridiplantae</taxon>
        <taxon>Streptophyta</taxon>
        <taxon>Embryophyta</taxon>
        <taxon>Tracheophyta</taxon>
        <taxon>Spermatophyta</taxon>
        <taxon>Magnoliopsida</taxon>
        <taxon>Liliopsida</taxon>
        <taxon>Araceae</taxon>
        <taxon>Aroideae</taxon>
        <taxon>Colocasieae</taxon>
        <taxon>Colocasia</taxon>
    </lineage>
</organism>
<dbReference type="Proteomes" id="UP000652761">
    <property type="component" value="Unassembled WGS sequence"/>
</dbReference>
<keyword evidence="1" id="KW-0472">Membrane</keyword>
<accession>A0A843UA51</accession>
<reference evidence="2" key="1">
    <citation type="submission" date="2017-07" db="EMBL/GenBank/DDBJ databases">
        <title>Taro Niue Genome Assembly and Annotation.</title>
        <authorList>
            <person name="Atibalentja N."/>
            <person name="Keating K."/>
            <person name="Fields C.J."/>
        </authorList>
    </citation>
    <scope>NUCLEOTIDE SEQUENCE</scope>
    <source>
        <strain evidence="2">Niue_2</strain>
        <tissue evidence="2">Leaf</tissue>
    </source>
</reference>
<comment type="caution">
    <text evidence="2">The sequence shown here is derived from an EMBL/GenBank/DDBJ whole genome shotgun (WGS) entry which is preliminary data.</text>
</comment>
<keyword evidence="1" id="KW-1133">Transmembrane helix</keyword>
<feature type="transmembrane region" description="Helical" evidence="1">
    <location>
        <begin position="241"/>
        <end position="258"/>
    </location>
</feature>